<organism evidence="1 2">
    <name type="scientific">Candidatus Electrothrix marina</name>
    <dbReference type="NCBI Taxonomy" id="1859130"/>
    <lineage>
        <taxon>Bacteria</taxon>
        <taxon>Pseudomonadati</taxon>
        <taxon>Thermodesulfobacteriota</taxon>
        <taxon>Desulfobulbia</taxon>
        <taxon>Desulfobulbales</taxon>
        <taxon>Desulfobulbaceae</taxon>
        <taxon>Candidatus Electrothrix</taxon>
    </lineage>
</organism>
<gene>
    <name evidence="1" type="ORF">VT99_11261</name>
</gene>
<reference evidence="1 2" key="1">
    <citation type="submission" date="2017-01" db="EMBL/GenBank/DDBJ databases">
        <title>The cable genome- insights into the physiology and evolution of filamentous bacteria capable of sulfide oxidation via long distance electron transfer.</title>
        <authorList>
            <person name="Schreiber L."/>
            <person name="Bjerg J.T."/>
            <person name="Boggild A."/>
            <person name="Van De Vossenberg J."/>
            <person name="Meysman F."/>
            <person name="Nielsen L.P."/>
            <person name="Schramm A."/>
            <person name="Kjeldsen K.U."/>
        </authorList>
    </citation>
    <scope>NUCLEOTIDE SEQUENCE [LARGE SCALE GENOMIC DNA]</scope>
    <source>
        <strain evidence="1">A2</strain>
    </source>
</reference>
<accession>A0A444J4U8</accession>
<dbReference type="Proteomes" id="UP000286862">
    <property type="component" value="Unassembled WGS sequence"/>
</dbReference>
<evidence type="ECO:0000313" key="2">
    <source>
        <dbReference type="Proteomes" id="UP000286862"/>
    </source>
</evidence>
<sequence>MGFVVSEPEKGMIAAGCAKSASDVYTCTQSATAAALKAIQNAQ</sequence>
<dbReference type="EMBL" id="MTKQ01000126">
    <property type="protein sequence ID" value="RWX48050.1"/>
    <property type="molecule type" value="Genomic_DNA"/>
</dbReference>
<proteinExistence type="predicted"/>
<evidence type="ECO:0000313" key="1">
    <source>
        <dbReference type="EMBL" id="RWX48050.1"/>
    </source>
</evidence>
<name>A0A444J4U8_9BACT</name>
<protein>
    <submittedName>
        <fullName evidence="1">Quinone-modifying oxidoreductase subunit QmoA</fullName>
    </submittedName>
</protein>
<comment type="caution">
    <text evidence="1">The sequence shown here is derived from an EMBL/GenBank/DDBJ whole genome shotgun (WGS) entry which is preliminary data.</text>
</comment>
<dbReference type="AlphaFoldDB" id="A0A444J4U8"/>